<dbReference type="EMBL" id="JABFDN010000005">
    <property type="protein sequence ID" value="NPU67054.1"/>
    <property type="molecule type" value="Genomic_DNA"/>
</dbReference>
<feature type="compositionally biased region" description="Low complexity" evidence="1">
    <location>
        <begin position="115"/>
        <end position="127"/>
    </location>
</feature>
<evidence type="ECO:0008006" key="5">
    <source>
        <dbReference type="Google" id="ProtNLM"/>
    </source>
</evidence>
<keyword evidence="2" id="KW-0812">Transmembrane</keyword>
<keyword evidence="4" id="KW-1185">Reference proteome</keyword>
<name>A0ABX2CFT0_9BRAD</name>
<feature type="compositionally biased region" description="Basic and acidic residues" evidence="1">
    <location>
        <begin position="166"/>
        <end position="178"/>
    </location>
</feature>
<organism evidence="3 4">
    <name type="scientific">Bradyrhizobium aeschynomenes</name>
    <dbReference type="NCBI Taxonomy" id="2734909"/>
    <lineage>
        <taxon>Bacteria</taxon>
        <taxon>Pseudomonadati</taxon>
        <taxon>Pseudomonadota</taxon>
        <taxon>Alphaproteobacteria</taxon>
        <taxon>Hyphomicrobiales</taxon>
        <taxon>Nitrobacteraceae</taxon>
        <taxon>Bradyrhizobium</taxon>
    </lineage>
</organism>
<proteinExistence type="predicted"/>
<reference evidence="3" key="1">
    <citation type="submission" date="2020-05" db="EMBL/GenBank/DDBJ databases">
        <title>Nod-independent and nitrogen-fixing Bradyrhizobium aeschynomene sp. nov. isolated from nodules of Aeschynomene indica.</title>
        <authorList>
            <person name="Zhang Z."/>
        </authorList>
    </citation>
    <scope>NUCLEOTIDE SEQUENCE</scope>
    <source>
        <strain evidence="3">83012</strain>
    </source>
</reference>
<dbReference type="RefSeq" id="WP_172112133.1">
    <property type="nucleotide sequence ID" value="NZ_JABFDN010000005.1"/>
</dbReference>
<keyword evidence="2" id="KW-1133">Transmembrane helix</keyword>
<evidence type="ECO:0000256" key="2">
    <source>
        <dbReference type="SAM" id="Phobius"/>
    </source>
</evidence>
<accession>A0ABX2CFT0</accession>
<evidence type="ECO:0000313" key="3">
    <source>
        <dbReference type="EMBL" id="NPU67054.1"/>
    </source>
</evidence>
<comment type="caution">
    <text evidence="3">The sequence shown here is derived from an EMBL/GenBank/DDBJ whole genome shotgun (WGS) entry which is preliminary data.</text>
</comment>
<feature type="compositionally biased region" description="Basic and acidic residues" evidence="1">
    <location>
        <begin position="213"/>
        <end position="224"/>
    </location>
</feature>
<feature type="region of interest" description="Disordered" evidence="1">
    <location>
        <begin position="82"/>
        <end position="257"/>
    </location>
</feature>
<feature type="compositionally biased region" description="Low complexity" evidence="1">
    <location>
        <begin position="199"/>
        <end position="212"/>
    </location>
</feature>
<evidence type="ECO:0000313" key="4">
    <source>
        <dbReference type="Proteomes" id="UP000886476"/>
    </source>
</evidence>
<feature type="transmembrane region" description="Helical" evidence="2">
    <location>
        <begin position="31"/>
        <end position="57"/>
    </location>
</feature>
<protein>
    <recommendedName>
        <fullName evidence="5">DUF308 domain-containing protein</fullName>
    </recommendedName>
</protein>
<dbReference type="Proteomes" id="UP000886476">
    <property type="component" value="Unassembled WGS sequence"/>
</dbReference>
<gene>
    <name evidence="3" type="ORF">HL667_18770</name>
</gene>
<keyword evidence="2" id="KW-0472">Membrane</keyword>
<sequence length="306" mass="32768">MMSAMLAAGALAVLAGLGAIAWGIPVKEFSVGNTLILSGTLGVCSGLILFGLSALLSELKVISHRLRTRTAAETEVRTLQLPGAGSKAELDSSPVPPAEDMWREGGSLRPRPRMPDLSSPLSSTSAPLSPPLPSSLRNPLPEQEMDEPAAEPAERPRRNLLFASSSRRERERAEKRAAEPMPTDFRSPPLSEPPAVPLDEPASEPASPGPEDSWSRPERARPSESLRPPFPRRLARAAPAFVEPEPTPAPEPQDIEPPAATIIKSGVVDGMAYSLYSDGSIEAQMPEGMMRFASIDELRTHLEGRA</sequence>
<evidence type="ECO:0000256" key="1">
    <source>
        <dbReference type="SAM" id="MobiDB-lite"/>
    </source>
</evidence>